<feature type="domain" description="DUF6891" evidence="1">
    <location>
        <begin position="4"/>
        <end position="182"/>
    </location>
</feature>
<gene>
    <name evidence="2" type="ORF">NMP03_02450</name>
</gene>
<evidence type="ECO:0000313" key="2">
    <source>
        <dbReference type="EMBL" id="UUL83116.1"/>
    </source>
</evidence>
<evidence type="ECO:0000313" key="3">
    <source>
        <dbReference type="Proteomes" id="UP001058533"/>
    </source>
</evidence>
<dbReference type="InterPro" id="IPR054186">
    <property type="entry name" value="DUF6891"/>
</dbReference>
<keyword evidence="3" id="KW-1185">Reference proteome</keyword>
<protein>
    <recommendedName>
        <fullName evidence="1">DUF6891 domain-containing protein</fullName>
    </recommendedName>
</protein>
<dbReference type="Pfam" id="PF21831">
    <property type="entry name" value="DUF6891"/>
    <property type="match status" value="1"/>
</dbReference>
<dbReference type="RefSeq" id="WP_256506960.1">
    <property type="nucleotide sequence ID" value="NZ_CP101740.1"/>
</dbReference>
<dbReference type="Proteomes" id="UP001058533">
    <property type="component" value="Chromosome"/>
</dbReference>
<dbReference type="EMBL" id="CP101740">
    <property type="protein sequence ID" value="UUL83116.1"/>
    <property type="molecule type" value="Genomic_DNA"/>
</dbReference>
<accession>A0ABY5LEH6</accession>
<evidence type="ECO:0000259" key="1">
    <source>
        <dbReference type="Pfam" id="PF21831"/>
    </source>
</evidence>
<organism evidence="2 3">
    <name type="scientific">Sphingomonas qomolangmaensis</name>
    <dbReference type="NCBI Taxonomy" id="2918765"/>
    <lineage>
        <taxon>Bacteria</taxon>
        <taxon>Pseudomonadati</taxon>
        <taxon>Pseudomonadota</taxon>
        <taxon>Alphaproteobacteria</taxon>
        <taxon>Sphingomonadales</taxon>
        <taxon>Sphingomonadaceae</taxon>
        <taxon>Sphingomonas</taxon>
    </lineage>
</organism>
<proteinExistence type="predicted"/>
<name>A0ABY5LEH6_9SPHN</name>
<reference evidence="2" key="1">
    <citation type="submission" date="2022-07" db="EMBL/GenBank/DDBJ databases">
        <title>Sphingomonas sp. nov., a novel bacterium isolated from the north slope of the Mount Everest.</title>
        <authorList>
            <person name="Cui X."/>
            <person name="Liu Y."/>
        </authorList>
    </citation>
    <scope>NUCLEOTIDE SEQUENCE</scope>
    <source>
        <strain evidence="2">S5-59</strain>
    </source>
</reference>
<sequence>MTDEEYALDSIRKWAWSGFYTIDEARELLEEIVEPDDDVEALRAAIDASFAEKLAAEATWPAETDCDRLDAVFEALHDDGICALQHAGYTIADGHDDVGEVVAEEPEGTYRGYCFFHGQDVEAAIDGDGLEIAFGALGDDPAAGLAVGEAVSAALRAAGFAVEWDGSAGQRIALPAIVWQRRIPTEEYDAE</sequence>